<dbReference type="Proteomes" id="UP000070405">
    <property type="component" value="Unassembled WGS sequence"/>
</dbReference>
<proteinExistence type="predicted"/>
<name>A0A133V9V9_9EURY</name>
<gene>
    <name evidence="1" type="ORF">AKJ47_02660</name>
</gene>
<protein>
    <submittedName>
        <fullName evidence="1">Uncharacterized protein</fullName>
    </submittedName>
</protein>
<comment type="caution">
    <text evidence="1">The sequence shown here is derived from an EMBL/GenBank/DDBJ whole genome shotgun (WGS) entry which is preliminary data.</text>
</comment>
<dbReference type="AlphaFoldDB" id="A0A133V9V9"/>
<keyword evidence="2" id="KW-1185">Reference proteome</keyword>
<organism evidence="1 2">
    <name type="scientific">candidate division MSBL1 archaeon SCGC-AAA261G05</name>
    <dbReference type="NCBI Taxonomy" id="1698276"/>
    <lineage>
        <taxon>Archaea</taxon>
        <taxon>Methanobacteriati</taxon>
        <taxon>Methanobacteriota</taxon>
        <taxon>candidate division MSBL1</taxon>
    </lineage>
</organism>
<dbReference type="EMBL" id="LHYA01000036">
    <property type="protein sequence ID" value="KXB03214.1"/>
    <property type="molecule type" value="Genomic_DNA"/>
</dbReference>
<evidence type="ECO:0000313" key="1">
    <source>
        <dbReference type="EMBL" id="KXB03214.1"/>
    </source>
</evidence>
<evidence type="ECO:0000313" key="2">
    <source>
        <dbReference type="Proteomes" id="UP000070405"/>
    </source>
</evidence>
<sequence length="69" mass="7769">MSNFWRIPIRGRIIQQTTRETVFKTRKLENKIGNLWIGGVLLPDGVHGDPPSCLAVGVRVRWLAGSQVE</sequence>
<accession>A0A133V9V9</accession>
<reference evidence="1 2" key="1">
    <citation type="journal article" date="2016" name="Sci. Rep.">
        <title>Metabolic traits of an uncultured archaeal lineage -MSBL1- from brine pools of the Red Sea.</title>
        <authorList>
            <person name="Mwirichia R."/>
            <person name="Alam I."/>
            <person name="Rashid M."/>
            <person name="Vinu M."/>
            <person name="Ba-Alawi W."/>
            <person name="Anthony Kamau A."/>
            <person name="Kamanda Ngugi D."/>
            <person name="Goker M."/>
            <person name="Klenk H.P."/>
            <person name="Bajic V."/>
            <person name="Stingl U."/>
        </authorList>
    </citation>
    <scope>NUCLEOTIDE SEQUENCE [LARGE SCALE GENOMIC DNA]</scope>
    <source>
        <strain evidence="1">SCGC-AAA261G05</strain>
    </source>
</reference>